<keyword evidence="7" id="KW-0539">Nucleus</keyword>
<accession>A0AAV7BUP9</accession>
<keyword evidence="6" id="KW-0509">mRNA transport</keyword>
<evidence type="ECO:0000256" key="2">
    <source>
        <dbReference type="ARBA" id="ARBA00004567"/>
    </source>
</evidence>
<keyword evidence="5 12" id="KW-0862">Zinc</keyword>
<evidence type="ECO:0000256" key="5">
    <source>
        <dbReference type="ARBA" id="ARBA00022833"/>
    </source>
</evidence>
<evidence type="ECO:0000256" key="6">
    <source>
        <dbReference type="ARBA" id="ARBA00023132"/>
    </source>
</evidence>
<sequence>MAEVEVQSTELPAVLQEVTAEGNAVTQQPRLCRFYSQGRYCQFGRRCRFLHQRTDGKRPEKSNNSVLPNVTVTEQLEVTEPMVSQSKVKVNPVLSEPPHKQYHNRKLCRYFASGYCSMDQYCRFWHPQKLPPVHDNISGNRKPPCRPKMERPSVIPEDIRTTNLTAELSAKLRNTEISQLCKRFPKDKLIIQEREDGKVTYYRVTVEPTDPDWPFDLKEIELLLEFPEDYPMQVFTVQIPEDQDLPSVMGRHVCDVSKAWLEAKHATNQLVGKVELLFRPFLHWLDRNLERLFTEGARLLKRDIEAEKAGLEFVPYQQLQAAITITSSKEDNAEDGQHKSDQENFEDDDSDSWISCNEDDEDDLEPGTGDAINDGLKSVEGGTAEGPRKGTEIRFLGLKLGGGVGTLTAQYIVVSSECSRCKVTADLSMTGKQSCTAQCEKCNSRITGTFYPSVMHQYSAVLGYVDIQGASARDLVLLECMFIISCLNCSHEEPVKSLSYGTTKDLNCVECHSKLSIFIEATRFQKIQRYPGKNSGIKDLSSLRKKAIRDPSIQPGKPLPDRGTCRHYRKSCRWLRFPCCGKAYPCDTCHDEKENHEMELASRMLCGYCAKEQPYSNVKPCLSCGNMMNKNIHSIHWEGGKGCRNKVKMSRKDKQKYANTAKTLSRKSVTKK</sequence>
<dbReference type="SMART" id="SM00356">
    <property type="entry name" value="ZnF_C3H1"/>
    <property type="match status" value="2"/>
</dbReference>
<dbReference type="PANTHER" id="PTHR46527">
    <property type="entry name" value="NUCLEOPORIN-LIKE PROTEIN 2"/>
    <property type="match status" value="1"/>
</dbReference>
<comment type="function">
    <text evidence="8">Required for the export of mRNAs containing poly(A) tails from the nucleus into the cytoplasm.</text>
</comment>
<dbReference type="Pfam" id="PF05495">
    <property type="entry name" value="zf-CHY"/>
    <property type="match status" value="1"/>
</dbReference>
<keyword evidence="6" id="KW-0811">Translocation</keyword>
<dbReference type="Pfam" id="PF00642">
    <property type="entry name" value="zf-CCCH"/>
    <property type="match status" value="1"/>
</dbReference>
<evidence type="ECO:0000256" key="10">
    <source>
        <dbReference type="ARBA" id="ARBA00042384"/>
    </source>
</evidence>
<organism evidence="16 17">
    <name type="scientific">Engystomops pustulosus</name>
    <name type="common">Tungara frog</name>
    <name type="synonym">Physalaemus pustulosus</name>
    <dbReference type="NCBI Taxonomy" id="76066"/>
    <lineage>
        <taxon>Eukaryota</taxon>
        <taxon>Metazoa</taxon>
        <taxon>Chordata</taxon>
        <taxon>Craniata</taxon>
        <taxon>Vertebrata</taxon>
        <taxon>Euteleostomi</taxon>
        <taxon>Amphibia</taxon>
        <taxon>Batrachia</taxon>
        <taxon>Anura</taxon>
        <taxon>Neobatrachia</taxon>
        <taxon>Hyloidea</taxon>
        <taxon>Leptodactylidae</taxon>
        <taxon>Leiuperinae</taxon>
        <taxon>Engystomops</taxon>
    </lineage>
</organism>
<dbReference type="Proteomes" id="UP000824782">
    <property type="component" value="Unassembled WGS sequence"/>
</dbReference>
<keyword evidence="6" id="KW-0653">Protein transport</keyword>
<evidence type="ECO:0000259" key="15">
    <source>
        <dbReference type="PROSITE" id="PS51266"/>
    </source>
</evidence>
<proteinExistence type="predicted"/>
<dbReference type="InterPro" id="IPR051767">
    <property type="entry name" value="Nucleoporin_NUP42"/>
</dbReference>
<feature type="compositionally biased region" description="Acidic residues" evidence="13">
    <location>
        <begin position="343"/>
        <end position="365"/>
    </location>
</feature>
<feature type="domain" description="C3H1-type" evidence="14">
    <location>
        <begin position="102"/>
        <end position="129"/>
    </location>
</feature>
<evidence type="ECO:0000256" key="7">
    <source>
        <dbReference type="ARBA" id="ARBA00023242"/>
    </source>
</evidence>
<keyword evidence="4 11" id="KW-0863">Zinc-finger</keyword>
<reference evidence="16" key="1">
    <citation type="thesis" date="2020" institute="ProQuest LLC" country="789 East Eisenhower Parkway, Ann Arbor, MI, USA">
        <title>Comparative Genomics and Chromosome Evolution.</title>
        <authorList>
            <person name="Mudd A.B."/>
        </authorList>
    </citation>
    <scope>NUCLEOTIDE SEQUENCE</scope>
    <source>
        <strain evidence="16">237g6f4</strain>
        <tissue evidence="16">Blood</tissue>
    </source>
</reference>
<dbReference type="SUPFAM" id="SSF54495">
    <property type="entry name" value="UBC-like"/>
    <property type="match status" value="1"/>
</dbReference>
<keyword evidence="17" id="KW-1185">Reference proteome</keyword>
<dbReference type="EMBL" id="WNYA01000004">
    <property type="protein sequence ID" value="KAG8576433.1"/>
    <property type="molecule type" value="Genomic_DNA"/>
</dbReference>
<dbReference type="SUPFAM" id="SSF161219">
    <property type="entry name" value="CHY zinc finger-like"/>
    <property type="match status" value="1"/>
</dbReference>
<comment type="subcellular location">
    <subcellularLocation>
        <location evidence="1">Nucleus membrane</location>
        <topology evidence="1">Peripheral membrane protein</topology>
        <orientation evidence="1">Cytoplasmic side</orientation>
    </subcellularLocation>
    <subcellularLocation>
        <location evidence="2">Nucleus</location>
        <location evidence="2">Nuclear pore complex</location>
    </subcellularLocation>
</comment>
<dbReference type="PROSITE" id="PS50103">
    <property type="entry name" value="ZF_C3H1"/>
    <property type="match status" value="2"/>
</dbReference>
<evidence type="ECO:0000256" key="12">
    <source>
        <dbReference type="PROSITE-ProRule" id="PRU00723"/>
    </source>
</evidence>
<dbReference type="GO" id="GO:0008270">
    <property type="term" value="F:zinc ion binding"/>
    <property type="evidence" value="ECO:0007669"/>
    <property type="project" value="UniProtKB-KW"/>
</dbReference>
<feature type="zinc finger region" description="C3H1-type" evidence="12">
    <location>
        <begin position="26"/>
        <end position="54"/>
    </location>
</feature>
<evidence type="ECO:0000313" key="16">
    <source>
        <dbReference type="EMBL" id="KAG8576433.1"/>
    </source>
</evidence>
<evidence type="ECO:0000256" key="1">
    <source>
        <dbReference type="ARBA" id="ARBA00004335"/>
    </source>
</evidence>
<dbReference type="GO" id="GO:0005643">
    <property type="term" value="C:nuclear pore"/>
    <property type="evidence" value="ECO:0007669"/>
    <property type="project" value="UniProtKB-SubCell"/>
</dbReference>
<feature type="region of interest" description="Disordered" evidence="13">
    <location>
        <begin position="651"/>
        <end position="672"/>
    </location>
</feature>
<feature type="domain" description="CHY-type" evidence="15">
    <location>
        <begin position="558"/>
        <end position="626"/>
    </location>
</feature>
<feature type="zinc finger region" description="C3H1-type" evidence="12">
    <location>
        <begin position="102"/>
        <end position="129"/>
    </location>
</feature>
<dbReference type="PROSITE" id="PS51266">
    <property type="entry name" value="ZF_CHY"/>
    <property type="match status" value="1"/>
</dbReference>
<dbReference type="InterPro" id="IPR000571">
    <property type="entry name" value="Znf_CCCH"/>
</dbReference>
<dbReference type="Gene3D" id="4.10.1000.10">
    <property type="entry name" value="Zinc finger, CCCH-type"/>
    <property type="match status" value="2"/>
</dbReference>
<evidence type="ECO:0000259" key="14">
    <source>
        <dbReference type="PROSITE" id="PS50103"/>
    </source>
</evidence>
<dbReference type="InterPro" id="IPR036855">
    <property type="entry name" value="Znf_CCCH_sf"/>
</dbReference>
<evidence type="ECO:0000256" key="9">
    <source>
        <dbReference type="ARBA" id="ARBA00039886"/>
    </source>
</evidence>
<dbReference type="AlphaFoldDB" id="A0AAV7BUP9"/>
<name>A0AAV7BUP9_ENGPU</name>
<dbReference type="SUPFAM" id="SSF90229">
    <property type="entry name" value="CCCH zinc finger"/>
    <property type="match status" value="1"/>
</dbReference>
<keyword evidence="3 12" id="KW-0479">Metal-binding</keyword>
<keyword evidence="6" id="KW-0813">Transport</keyword>
<comment type="caution">
    <text evidence="16">The sequence shown here is derived from an EMBL/GenBank/DDBJ whole genome shotgun (WGS) entry which is preliminary data.</text>
</comment>
<evidence type="ECO:0000256" key="3">
    <source>
        <dbReference type="ARBA" id="ARBA00022723"/>
    </source>
</evidence>
<feature type="compositionally biased region" description="Basic and acidic residues" evidence="13">
    <location>
        <begin position="328"/>
        <end position="342"/>
    </location>
</feature>
<protein>
    <recommendedName>
        <fullName evidence="9">Nucleoporin NUP42</fullName>
    </recommendedName>
    <alternativeName>
        <fullName evidence="10">Nucleoporin-like protein 2</fullName>
    </alternativeName>
</protein>
<feature type="domain" description="C3H1-type" evidence="14">
    <location>
        <begin position="26"/>
        <end position="54"/>
    </location>
</feature>
<dbReference type="PANTHER" id="PTHR46527:SF1">
    <property type="entry name" value="NUCLEOPORIN NUP42"/>
    <property type="match status" value="1"/>
</dbReference>
<evidence type="ECO:0000313" key="17">
    <source>
        <dbReference type="Proteomes" id="UP000824782"/>
    </source>
</evidence>
<dbReference type="InterPro" id="IPR008913">
    <property type="entry name" value="Znf_CHY"/>
</dbReference>
<evidence type="ECO:0000256" key="13">
    <source>
        <dbReference type="SAM" id="MobiDB-lite"/>
    </source>
</evidence>
<keyword evidence="6" id="KW-0906">Nuclear pore complex</keyword>
<dbReference type="GO" id="GO:0031965">
    <property type="term" value="C:nuclear membrane"/>
    <property type="evidence" value="ECO:0007669"/>
    <property type="project" value="UniProtKB-SubCell"/>
</dbReference>
<evidence type="ECO:0000256" key="4">
    <source>
        <dbReference type="ARBA" id="ARBA00022771"/>
    </source>
</evidence>
<evidence type="ECO:0000256" key="11">
    <source>
        <dbReference type="PROSITE-ProRule" id="PRU00601"/>
    </source>
</evidence>
<dbReference type="InterPro" id="IPR037274">
    <property type="entry name" value="Znf_CHY_sf"/>
</dbReference>
<evidence type="ECO:0000256" key="8">
    <source>
        <dbReference type="ARBA" id="ARBA00037262"/>
    </source>
</evidence>
<feature type="region of interest" description="Disordered" evidence="13">
    <location>
        <begin position="328"/>
        <end position="385"/>
    </location>
</feature>
<gene>
    <name evidence="16" type="ORF">GDO81_009859</name>
</gene>
<dbReference type="InterPro" id="IPR016135">
    <property type="entry name" value="UBQ-conjugating_enzyme/RWD"/>
</dbReference>